<dbReference type="GO" id="GO:0004386">
    <property type="term" value="F:helicase activity"/>
    <property type="evidence" value="ECO:0007669"/>
    <property type="project" value="UniProtKB-KW"/>
</dbReference>
<evidence type="ECO:0000256" key="5">
    <source>
        <dbReference type="ARBA" id="ARBA00038437"/>
    </source>
</evidence>
<protein>
    <submittedName>
        <fullName evidence="12">DEAD/DEAH box helicase</fullName>
    </submittedName>
</protein>
<dbReference type="Pfam" id="PF00270">
    <property type="entry name" value="DEAD"/>
    <property type="match status" value="1"/>
</dbReference>
<feature type="region of interest" description="Disordered" evidence="8">
    <location>
        <begin position="374"/>
        <end position="406"/>
    </location>
</feature>
<keyword evidence="13" id="KW-1185">Reference proteome</keyword>
<dbReference type="PANTHER" id="PTHR47959">
    <property type="entry name" value="ATP-DEPENDENT RNA HELICASE RHLE-RELATED"/>
    <property type="match status" value="1"/>
</dbReference>
<proteinExistence type="inferred from homology"/>
<dbReference type="SMART" id="SM00487">
    <property type="entry name" value="DEXDc"/>
    <property type="match status" value="1"/>
</dbReference>
<feature type="compositionally biased region" description="Basic residues" evidence="8">
    <location>
        <begin position="388"/>
        <end position="406"/>
    </location>
</feature>
<name>A0ABS2HIM0_9VIBR</name>
<feature type="domain" description="Helicase ATP-binding" evidence="9">
    <location>
        <begin position="30"/>
        <end position="204"/>
    </location>
</feature>
<dbReference type="InterPro" id="IPR014014">
    <property type="entry name" value="RNA_helicase_DEAD_Q_motif"/>
</dbReference>
<dbReference type="InterPro" id="IPR001650">
    <property type="entry name" value="Helicase_C-like"/>
</dbReference>
<evidence type="ECO:0000259" key="10">
    <source>
        <dbReference type="PROSITE" id="PS51194"/>
    </source>
</evidence>
<dbReference type="InterPro" id="IPR011545">
    <property type="entry name" value="DEAD/DEAH_box_helicase_dom"/>
</dbReference>
<dbReference type="PANTHER" id="PTHR47959:SF7">
    <property type="entry name" value="ATP-DEPENDENT RNA HELICASE DEAD BOX FAMILY"/>
    <property type="match status" value="1"/>
</dbReference>
<comment type="caution">
    <text evidence="12">The sequence shown here is derived from an EMBL/GenBank/DDBJ whole genome shotgun (WGS) entry which is preliminary data.</text>
</comment>
<evidence type="ECO:0000256" key="2">
    <source>
        <dbReference type="ARBA" id="ARBA00022801"/>
    </source>
</evidence>
<dbReference type="SMART" id="SM00490">
    <property type="entry name" value="HELICc"/>
    <property type="match status" value="1"/>
</dbReference>
<keyword evidence="1 7" id="KW-0547">Nucleotide-binding</keyword>
<gene>
    <name evidence="12" type="ORF">JQC93_04555</name>
</gene>
<dbReference type="Gene3D" id="3.40.50.300">
    <property type="entry name" value="P-loop containing nucleotide triphosphate hydrolases"/>
    <property type="match status" value="2"/>
</dbReference>
<comment type="similarity">
    <text evidence="5 7">Belongs to the DEAD box helicase family.</text>
</comment>
<dbReference type="CDD" id="cd18787">
    <property type="entry name" value="SF2_C_DEAD"/>
    <property type="match status" value="1"/>
</dbReference>
<dbReference type="EMBL" id="JAFEUM010000001">
    <property type="protein sequence ID" value="MBM7035671.1"/>
    <property type="molecule type" value="Genomic_DNA"/>
</dbReference>
<sequence length="406" mass="45343">MAELPVNAQIIRNLQQLGYTDLTPIQQQAIEPILNGDDILATAQTGTGKTAAFGIPMADMLINSELTLGTHPKMLVLTPTRELAAQVFENLQSITLDTGIKCVVVYGGVSFGVQVNHLKAGCDILVATPGRLLDHLFKRTVSLSELNLWVLDEADRMLDLGFKPDIQRITKKLPNAIQTLYFSATYKKNVRDLAHRLLNTPTEVTASQENSVSVTLEERVYQIDKHKKPAALAYLIGSKNWQQVLVFVKTKQGAEQLIKQLKLDGIQAESFHGDKSQGARSKALEQFKQQKIRALVATDVAARGIDVQALDQVINFDMPFKAEDYVHRVGRTGRAGREGLAVSFVTRRDEAMLESIEQLIDRRLATQWLEGFEPNFNQPEVSDEARSPRRRSKSKEKAKLKKRLGY</sequence>
<feature type="domain" description="DEAD-box RNA helicase Q" evidence="11">
    <location>
        <begin position="1"/>
        <end position="27"/>
    </location>
</feature>
<dbReference type="Pfam" id="PF00271">
    <property type="entry name" value="Helicase_C"/>
    <property type="match status" value="1"/>
</dbReference>
<dbReference type="PROSITE" id="PS51192">
    <property type="entry name" value="HELICASE_ATP_BIND_1"/>
    <property type="match status" value="1"/>
</dbReference>
<reference evidence="12 13" key="1">
    <citation type="submission" date="2021-02" db="EMBL/GenBank/DDBJ databases">
        <authorList>
            <person name="Park J.-S."/>
        </authorList>
    </citation>
    <scope>NUCLEOTIDE SEQUENCE [LARGE SCALE GENOMIC DNA]</scope>
    <source>
        <strain evidence="12 13">188UL20-2</strain>
    </source>
</reference>
<dbReference type="PROSITE" id="PS51195">
    <property type="entry name" value="Q_MOTIF"/>
    <property type="match status" value="1"/>
</dbReference>
<dbReference type="InterPro" id="IPR044742">
    <property type="entry name" value="DEAD/DEAH_RhlB"/>
</dbReference>
<evidence type="ECO:0000313" key="12">
    <source>
        <dbReference type="EMBL" id="MBM7035671.1"/>
    </source>
</evidence>
<evidence type="ECO:0000256" key="6">
    <source>
        <dbReference type="PROSITE-ProRule" id="PRU00552"/>
    </source>
</evidence>
<evidence type="ECO:0000256" key="8">
    <source>
        <dbReference type="SAM" id="MobiDB-lite"/>
    </source>
</evidence>
<feature type="short sequence motif" description="Q motif" evidence="6">
    <location>
        <begin position="1"/>
        <end position="27"/>
    </location>
</feature>
<evidence type="ECO:0000259" key="9">
    <source>
        <dbReference type="PROSITE" id="PS51192"/>
    </source>
</evidence>
<evidence type="ECO:0000256" key="7">
    <source>
        <dbReference type="RuleBase" id="RU000492"/>
    </source>
</evidence>
<dbReference type="InterPro" id="IPR050079">
    <property type="entry name" value="DEAD_box_RNA_helicase"/>
</dbReference>
<evidence type="ECO:0000256" key="4">
    <source>
        <dbReference type="ARBA" id="ARBA00022840"/>
    </source>
</evidence>
<dbReference type="CDD" id="cd00268">
    <property type="entry name" value="DEADc"/>
    <property type="match status" value="1"/>
</dbReference>
<evidence type="ECO:0000256" key="1">
    <source>
        <dbReference type="ARBA" id="ARBA00022741"/>
    </source>
</evidence>
<evidence type="ECO:0000256" key="3">
    <source>
        <dbReference type="ARBA" id="ARBA00022806"/>
    </source>
</evidence>
<dbReference type="InterPro" id="IPR027417">
    <property type="entry name" value="P-loop_NTPase"/>
</dbReference>
<dbReference type="Proteomes" id="UP000809621">
    <property type="component" value="Unassembled WGS sequence"/>
</dbReference>
<dbReference type="InterPro" id="IPR014001">
    <property type="entry name" value="Helicase_ATP-bd"/>
</dbReference>
<organism evidence="12 13">
    <name type="scientific">Vibrio ulleungensis</name>
    <dbReference type="NCBI Taxonomy" id="2807619"/>
    <lineage>
        <taxon>Bacteria</taxon>
        <taxon>Pseudomonadati</taxon>
        <taxon>Pseudomonadota</taxon>
        <taxon>Gammaproteobacteria</taxon>
        <taxon>Vibrionales</taxon>
        <taxon>Vibrionaceae</taxon>
        <taxon>Vibrio</taxon>
    </lineage>
</organism>
<feature type="domain" description="Helicase C-terminal" evidence="10">
    <location>
        <begin position="215"/>
        <end position="380"/>
    </location>
</feature>
<dbReference type="PROSITE" id="PS51194">
    <property type="entry name" value="HELICASE_CTER"/>
    <property type="match status" value="1"/>
</dbReference>
<keyword evidence="2 7" id="KW-0378">Hydrolase</keyword>
<evidence type="ECO:0000259" key="11">
    <source>
        <dbReference type="PROSITE" id="PS51195"/>
    </source>
</evidence>
<accession>A0ABS2HIM0</accession>
<keyword evidence="4 7" id="KW-0067">ATP-binding</keyword>
<dbReference type="SUPFAM" id="SSF52540">
    <property type="entry name" value="P-loop containing nucleoside triphosphate hydrolases"/>
    <property type="match status" value="2"/>
</dbReference>
<dbReference type="PROSITE" id="PS00039">
    <property type="entry name" value="DEAD_ATP_HELICASE"/>
    <property type="match status" value="1"/>
</dbReference>
<evidence type="ECO:0000313" key="13">
    <source>
        <dbReference type="Proteomes" id="UP000809621"/>
    </source>
</evidence>
<keyword evidence="3 7" id="KW-0347">Helicase</keyword>
<dbReference type="InterPro" id="IPR000629">
    <property type="entry name" value="RNA-helicase_DEAD-box_CS"/>
</dbReference>